<proteinExistence type="predicted"/>
<organism evidence="3 4">
    <name type="scientific">Legionella feeleii</name>
    <dbReference type="NCBI Taxonomy" id="453"/>
    <lineage>
        <taxon>Bacteria</taxon>
        <taxon>Pseudomonadati</taxon>
        <taxon>Pseudomonadota</taxon>
        <taxon>Gammaproteobacteria</taxon>
        <taxon>Legionellales</taxon>
        <taxon>Legionellaceae</taxon>
        <taxon>Legionella</taxon>
    </lineage>
</organism>
<accession>A0A0W0TKS9</accession>
<sequence length="450" mass="49467">MIFEFLKVTIATLSKTLDGFNAYIKGGSTFKDLKARMKFYDNKLVKLNTDFHTITISDSEEDSSPEYKEIIKKLKALLTNLNIPQSHWDRYLKSSLTVYDFFAELKKEKNMLQAGDILDLIDEKTAYGKMELAVGGALILSILANLYMTPVMAGTIDVIKGFLASATGIPILGAVYTGFAAVYAMYQNHFDKKRSLFNRIRDNAFLFTNTAINIAAYAIWIASATVMSPIVASLFVAASAVDVFKEMFAAAQNYLEYKNSPPIVGNDLQAEQELLRRESNYIKHRNAAIVNLVAAVVLVGIMAAWCFVPGGIFVTLAAVAAIVTVYAVKTAILKYNESTMRDRLQTGLKTLEETHEEKAEVEAGNDLDMSPHHEISTGLTQVLTHTVDSTLTTVTVSRSDNNEEPSKLHVSGGASFFNHEHGHHETTTPASDVKSKKDGAIPPSSIPTTN</sequence>
<feature type="transmembrane region" description="Helical" evidence="2">
    <location>
        <begin position="162"/>
        <end position="183"/>
    </location>
</feature>
<evidence type="ECO:0000256" key="2">
    <source>
        <dbReference type="SAM" id="Phobius"/>
    </source>
</evidence>
<evidence type="ECO:0000313" key="4">
    <source>
        <dbReference type="Proteomes" id="UP000054698"/>
    </source>
</evidence>
<dbReference type="OrthoDB" id="5638754at2"/>
<keyword evidence="4" id="KW-1185">Reference proteome</keyword>
<feature type="transmembrane region" description="Helical" evidence="2">
    <location>
        <begin position="286"/>
        <end position="305"/>
    </location>
</feature>
<comment type="caution">
    <text evidence="3">The sequence shown here is derived from an EMBL/GenBank/DDBJ whole genome shotgun (WGS) entry which is preliminary data.</text>
</comment>
<feature type="region of interest" description="Disordered" evidence="1">
    <location>
        <begin position="354"/>
        <end position="373"/>
    </location>
</feature>
<dbReference type="Proteomes" id="UP000054698">
    <property type="component" value="Unassembled WGS sequence"/>
</dbReference>
<feature type="region of interest" description="Disordered" evidence="1">
    <location>
        <begin position="396"/>
        <end position="450"/>
    </location>
</feature>
<evidence type="ECO:0000313" key="3">
    <source>
        <dbReference type="EMBL" id="KTC96185.1"/>
    </source>
</evidence>
<evidence type="ECO:0000256" key="1">
    <source>
        <dbReference type="SAM" id="MobiDB-lite"/>
    </source>
</evidence>
<feature type="transmembrane region" description="Helical" evidence="2">
    <location>
        <begin position="226"/>
        <end position="244"/>
    </location>
</feature>
<gene>
    <name evidence="3" type="ORF">Lfee_1983</name>
</gene>
<keyword evidence="2" id="KW-0472">Membrane</keyword>
<name>A0A0W0TKS9_9GAMM</name>
<feature type="transmembrane region" description="Helical" evidence="2">
    <location>
        <begin position="204"/>
        <end position="220"/>
    </location>
</feature>
<dbReference type="AlphaFoldDB" id="A0A0W0TKS9"/>
<protein>
    <submittedName>
        <fullName evidence="3">Uncharacterized protein</fullName>
    </submittedName>
</protein>
<dbReference type="PATRIC" id="fig|453.4.peg.2173"/>
<dbReference type="RefSeq" id="WP_131753154.1">
    <property type="nucleotide sequence ID" value="NZ_CAAAHT010000011.1"/>
</dbReference>
<keyword evidence="2" id="KW-1133">Transmembrane helix</keyword>
<keyword evidence="2" id="KW-0812">Transmembrane</keyword>
<dbReference type="EMBL" id="LNYB01000081">
    <property type="protein sequence ID" value="KTC96185.1"/>
    <property type="molecule type" value="Genomic_DNA"/>
</dbReference>
<feature type="transmembrane region" description="Helical" evidence="2">
    <location>
        <begin position="132"/>
        <end position="156"/>
    </location>
</feature>
<feature type="transmembrane region" description="Helical" evidence="2">
    <location>
        <begin position="311"/>
        <end position="333"/>
    </location>
</feature>
<reference evidence="3 4" key="1">
    <citation type="submission" date="2015-11" db="EMBL/GenBank/DDBJ databases">
        <title>Genomic analysis of 38 Legionella species identifies large and diverse effector repertoires.</title>
        <authorList>
            <person name="Burstein D."/>
            <person name="Amaro F."/>
            <person name="Zusman T."/>
            <person name="Lifshitz Z."/>
            <person name="Cohen O."/>
            <person name="Gilbert J.A."/>
            <person name="Pupko T."/>
            <person name="Shuman H.A."/>
            <person name="Segal G."/>
        </authorList>
    </citation>
    <scope>NUCLEOTIDE SEQUENCE [LARGE SCALE GENOMIC DNA]</scope>
    <source>
        <strain evidence="3 4">WO-44C</strain>
    </source>
</reference>